<sequence length="274" mass="30090">MRYLPKQLAILCGWLMAMFSGFSCAKDLIVGGYPSYPPVEMRDPATGKSVGFDIDFAAELAQEMGVKITFSETAFAQLIPSLQTGRLDFFLSAMNDTAERQKHLTFVDYLRSGTQLMVLSSAAVQGNTLKDYCGKKIAASRATNIIAQLNEWSDKHCTQAGLTKMNVVGAENNIDARMQLKQNRVDAMAQDSLTIPYIQQIEKGVFTTVDQPINFSYMGMGVSSDNVPLQKNLQQALQKMIDDGRYAALLKKWNLPEVSAVPAALINSKPATAL</sequence>
<evidence type="ECO:0000256" key="5">
    <source>
        <dbReference type="SAM" id="SignalP"/>
    </source>
</evidence>
<dbReference type="Pfam" id="PF00497">
    <property type="entry name" value="SBP_bac_3"/>
    <property type="match status" value="1"/>
</dbReference>
<dbReference type="Gene3D" id="3.40.190.10">
    <property type="entry name" value="Periplasmic binding protein-like II"/>
    <property type="match status" value="2"/>
</dbReference>
<dbReference type="PANTHER" id="PTHR35936">
    <property type="entry name" value="MEMBRANE-BOUND LYTIC MUREIN TRANSGLYCOSYLASE F"/>
    <property type="match status" value="1"/>
</dbReference>
<evidence type="ECO:0000259" key="6">
    <source>
        <dbReference type="SMART" id="SM00062"/>
    </source>
</evidence>
<dbReference type="PANTHER" id="PTHR35936:SF17">
    <property type="entry name" value="ARGININE-BINDING EXTRACELLULAR PROTEIN ARTP"/>
    <property type="match status" value="1"/>
</dbReference>
<reference evidence="7" key="1">
    <citation type="submission" date="2022-09" db="EMBL/GenBank/DDBJ databases">
        <title>Winslowiella arboricola sp. nov., isolated from bleeding cankers on broadleaf hosts.</title>
        <authorList>
            <person name="Brady C."/>
            <person name="Kaur S."/>
            <person name="Crampton B."/>
            <person name="Maddock D."/>
            <person name="Arnold D."/>
            <person name="Denman S."/>
        </authorList>
    </citation>
    <scope>NUCLEOTIDE SEQUENCE</scope>
    <source>
        <strain evidence="7">BAC 15a-03b</strain>
    </source>
</reference>
<keyword evidence="3 5" id="KW-0732">Signal</keyword>
<dbReference type="PROSITE" id="PS01039">
    <property type="entry name" value="SBP_BACTERIAL_3"/>
    <property type="match status" value="1"/>
</dbReference>
<feature type="signal peptide" evidence="5">
    <location>
        <begin position="1"/>
        <end position="25"/>
    </location>
</feature>
<proteinExistence type="inferred from homology"/>
<dbReference type="InterPro" id="IPR018313">
    <property type="entry name" value="SBP_3_CS"/>
</dbReference>
<comment type="caution">
    <text evidence="7">The sequence shown here is derived from an EMBL/GenBank/DDBJ whole genome shotgun (WGS) entry which is preliminary data.</text>
</comment>
<evidence type="ECO:0000313" key="7">
    <source>
        <dbReference type="EMBL" id="MCU5778635.1"/>
    </source>
</evidence>
<name>A0A9J6PQJ5_9GAMM</name>
<evidence type="ECO:0000256" key="3">
    <source>
        <dbReference type="ARBA" id="ARBA00022729"/>
    </source>
</evidence>
<organism evidence="7 8">
    <name type="scientific">Winslowiella arboricola</name>
    <dbReference type="NCBI Taxonomy" id="2978220"/>
    <lineage>
        <taxon>Bacteria</taxon>
        <taxon>Pseudomonadati</taxon>
        <taxon>Pseudomonadota</taxon>
        <taxon>Gammaproteobacteria</taxon>
        <taxon>Enterobacterales</taxon>
        <taxon>Erwiniaceae</taxon>
        <taxon>Winslowiella</taxon>
    </lineage>
</organism>
<dbReference type="SMART" id="SM00062">
    <property type="entry name" value="PBPb"/>
    <property type="match status" value="1"/>
</dbReference>
<dbReference type="EMBL" id="JAODIM010000041">
    <property type="protein sequence ID" value="MCU5778635.1"/>
    <property type="molecule type" value="Genomic_DNA"/>
</dbReference>
<accession>A0A9J6PQJ5</accession>
<evidence type="ECO:0000256" key="1">
    <source>
        <dbReference type="ARBA" id="ARBA00004196"/>
    </source>
</evidence>
<dbReference type="CDD" id="cd01004">
    <property type="entry name" value="PBP2_MidA_like"/>
    <property type="match status" value="1"/>
</dbReference>
<evidence type="ECO:0000313" key="8">
    <source>
        <dbReference type="Proteomes" id="UP001064262"/>
    </source>
</evidence>
<comment type="similarity">
    <text evidence="2 4">Belongs to the bacterial solute-binding protein 3 family.</text>
</comment>
<dbReference type="PROSITE" id="PS51257">
    <property type="entry name" value="PROKAR_LIPOPROTEIN"/>
    <property type="match status" value="1"/>
</dbReference>
<feature type="chain" id="PRO_5039942209" evidence="5">
    <location>
        <begin position="26"/>
        <end position="274"/>
    </location>
</feature>
<dbReference type="GO" id="GO:0030288">
    <property type="term" value="C:outer membrane-bounded periplasmic space"/>
    <property type="evidence" value="ECO:0007669"/>
    <property type="project" value="UniProtKB-ARBA"/>
</dbReference>
<evidence type="ECO:0000256" key="2">
    <source>
        <dbReference type="ARBA" id="ARBA00010333"/>
    </source>
</evidence>
<dbReference type="InterPro" id="IPR001638">
    <property type="entry name" value="Solute-binding_3/MltF_N"/>
</dbReference>
<gene>
    <name evidence="7" type="ORF">N5923_14160</name>
</gene>
<comment type="subcellular location">
    <subcellularLocation>
        <location evidence="1">Cell envelope</location>
    </subcellularLocation>
</comment>
<dbReference type="SUPFAM" id="SSF53850">
    <property type="entry name" value="Periplasmic binding protein-like II"/>
    <property type="match status" value="1"/>
</dbReference>
<feature type="domain" description="Solute-binding protein family 3/N-terminal" evidence="6">
    <location>
        <begin position="27"/>
        <end position="257"/>
    </location>
</feature>
<keyword evidence="8" id="KW-1185">Reference proteome</keyword>
<evidence type="ECO:0000256" key="4">
    <source>
        <dbReference type="RuleBase" id="RU003744"/>
    </source>
</evidence>
<protein>
    <submittedName>
        <fullName evidence="7">ABC transporter substrate-binding protein</fullName>
    </submittedName>
</protein>
<dbReference type="Proteomes" id="UP001064262">
    <property type="component" value="Unassembled WGS sequence"/>
</dbReference>
<dbReference type="AlphaFoldDB" id="A0A9J6PQJ5"/>
<dbReference type="RefSeq" id="WP_267141991.1">
    <property type="nucleotide sequence ID" value="NZ_JAODIL010000065.1"/>
</dbReference>